<keyword evidence="3 4" id="KW-0732">Signal</keyword>
<proteinExistence type="inferred from homology"/>
<evidence type="ECO:0000313" key="7">
    <source>
        <dbReference type="Proteomes" id="UP000295765"/>
    </source>
</evidence>
<comment type="similarity">
    <text evidence="2">Belongs to the bacterial solute-binding protein 2 family.</text>
</comment>
<dbReference type="OrthoDB" id="250606at2"/>
<dbReference type="Proteomes" id="UP000295765">
    <property type="component" value="Unassembled WGS sequence"/>
</dbReference>
<dbReference type="InterPro" id="IPR028082">
    <property type="entry name" value="Peripla_BP_I"/>
</dbReference>
<comment type="subcellular location">
    <subcellularLocation>
        <location evidence="1">Cell envelope</location>
    </subcellularLocation>
</comment>
<feature type="chain" id="PRO_5020449186" evidence="4">
    <location>
        <begin position="23"/>
        <end position="306"/>
    </location>
</feature>
<dbReference type="SUPFAM" id="SSF53822">
    <property type="entry name" value="Periplasmic binding protein-like I"/>
    <property type="match status" value="1"/>
</dbReference>
<dbReference type="PANTHER" id="PTHR46847:SF1">
    <property type="entry name" value="D-ALLOSE-BINDING PERIPLASMIC PROTEIN-RELATED"/>
    <property type="match status" value="1"/>
</dbReference>
<name>A0A4R2L6Q0_9GAMM</name>
<dbReference type="InterPro" id="IPR025997">
    <property type="entry name" value="SBP_2_dom"/>
</dbReference>
<reference evidence="6 7" key="1">
    <citation type="submission" date="2019-03" db="EMBL/GenBank/DDBJ databases">
        <title>Genomic Encyclopedia of Type Strains, Phase IV (KMG-IV): sequencing the most valuable type-strain genomes for metagenomic binning, comparative biology and taxonomic classification.</title>
        <authorList>
            <person name="Goeker M."/>
        </authorList>
    </citation>
    <scope>NUCLEOTIDE SEQUENCE [LARGE SCALE GENOMIC DNA]</scope>
    <source>
        <strain evidence="6 7">DSM 25287</strain>
    </source>
</reference>
<dbReference type="RefSeq" id="WP_132544526.1">
    <property type="nucleotide sequence ID" value="NZ_SLWY01000018.1"/>
</dbReference>
<gene>
    <name evidence="6" type="ORF">EV699_11842</name>
</gene>
<dbReference type="EMBL" id="SLWY01000018">
    <property type="protein sequence ID" value="TCO79656.1"/>
    <property type="molecule type" value="Genomic_DNA"/>
</dbReference>
<evidence type="ECO:0000256" key="3">
    <source>
        <dbReference type="ARBA" id="ARBA00022729"/>
    </source>
</evidence>
<feature type="domain" description="Periplasmic binding protein" evidence="5">
    <location>
        <begin position="26"/>
        <end position="283"/>
    </location>
</feature>
<comment type="caution">
    <text evidence="6">The sequence shown here is derived from an EMBL/GenBank/DDBJ whole genome shotgun (WGS) entry which is preliminary data.</text>
</comment>
<organism evidence="6 7">
    <name type="scientific">Plasticicumulans lactativorans</name>
    <dbReference type="NCBI Taxonomy" id="1133106"/>
    <lineage>
        <taxon>Bacteria</taxon>
        <taxon>Pseudomonadati</taxon>
        <taxon>Pseudomonadota</taxon>
        <taxon>Gammaproteobacteria</taxon>
        <taxon>Candidatus Competibacteraceae</taxon>
        <taxon>Plasticicumulans</taxon>
    </lineage>
</organism>
<dbReference type="GO" id="GO:0030246">
    <property type="term" value="F:carbohydrate binding"/>
    <property type="evidence" value="ECO:0007669"/>
    <property type="project" value="UniProtKB-ARBA"/>
</dbReference>
<protein>
    <submittedName>
        <fullName evidence="6">Monosaccharide ABC transporter substrate-binding protein (CUT2 family)</fullName>
    </submittedName>
</protein>
<dbReference type="CDD" id="cd06301">
    <property type="entry name" value="PBP1_rhizopine_binding-like"/>
    <property type="match status" value="1"/>
</dbReference>
<dbReference type="Pfam" id="PF13407">
    <property type="entry name" value="Peripla_BP_4"/>
    <property type="match status" value="1"/>
</dbReference>
<evidence type="ECO:0000256" key="2">
    <source>
        <dbReference type="ARBA" id="ARBA00007639"/>
    </source>
</evidence>
<dbReference type="AlphaFoldDB" id="A0A4R2L6Q0"/>
<evidence type="ECO:0000313" key="6">
    <source>
        <dbReference type="EMBL" id="TCO79656.1"/>
    </source>
</evidence>
<dbReference type="PANTHER" id="PTHR46847">
    <property type="entry name" value="D-ALLOSE-BINDING PERIPLASMIC PROTEIN-RELATED"/>
    <property type="match status" value="1"/>
</dbReference>
<accession>A0A4R2L6Q0</accession>
<sequence>MNRTVAASLLAALVMGANPAFAKTTIGVTMSSFDDNFLTYLREAMAAEAKAKGVDIQFEDGQKDVVKQISQVENFIAQKVDVMIVNPIDSAATRNITEKAMKAGIKLIYVNRLPEEKLPEGVVYVGSDENVSGTMQGEYLAKKLNGKGNVAIMMGELSTEAARTRTKGVKNVFAKYPDIKIVEEQTANWQRAEGMNLMSNWITTGKQIDAVASNNDEMAIGAIMALKQAGVAPDKILVGGVDATPDALVEMKKGTMAVTVFQDAKGQGTSAIDTAVKMANGEKTEQFVMTPFQLVTPENYKDFMNK</sequence>
<evidence type="ECO:0000256" key="1">
    <source>
        <dbReference type="ARBA" id="ARBA00004196"/>
    </source>
</evidence>
<evidence type="ECO:0000256" key="4">
    <source>
        <dbReference type="SAM" id="SignalP"/>
    </source>
</evidence>
<dbReference type="GO" id="GO:0055085">
    <property type="term" value="P:transmembrane transport"/>
    <property type="evidence" value="ECO:0007669"/>
    <property type="project" value="UniProtKB-ARBA"/>
</dbReference>
<feature type="signal peptide" evidence="4">
    <location>
        <begin position="1"/>
        <end position="22"/>
    </location>
</feature>
<evidence type="ECO:0000259" key="5">
    <source>
        <dbReference type="Pfam" id="PF13407"/>
    </source>
</evidence>
<keyword evidence="7" id="KW-1185">Reference proteome</keyword>
<dbReference type="GO" id="GO:0030313">
    <property type="term" value="C:cell envelope"/>
    <property type="evidence" value="ECO:0007669"/>
    <property type="project" value="UniProtKB-SubCell"/>
</dbReference>
<dbReference type="Gene3D" id="3.40.50.2300">
    <property type="match status" value="2"/>
</dbReference>